<protein>
    <submittedName>
        <fullName evidence="2">Uncharacterized protein</fullName>
    </submittedName>
</protein>
<feature type="transmembrane region" description="Helical" evidence="1">
    <location>
        <begin position="72"/>
        <end position="97"/>
    </location>
</feature>
<keyword evidence="1" id="KW-1133">Transmembrane helix</keyword>
<keyword evidence="1" id="KW-0812">Transmembrane</keyword>
<keyword evidence="1" id="KW-0472">Membrane</keyword>
<organism evidence="2 3">
    <name type="scientific">Caerostris darwini</name>
    <dbReference type="NCBI Taxonomy" id="1538125"/>
    <lineage>
        <taxon>Eukaryota</taxon>
        <taxon>Metazoa</taxon>
        <taxon>Ecdysozoa</taxon>
        <taxon>Arthropoda</taxon>
        <taxon>Chelicerata</taxon>
        <taxon>Arachnida</taxon>
        <taxon>Araneae</taxon>
        <taxon>Araneomorphae</taxon>
        <taxon>Entelegynae</taxon>
        <taxon>Araneoidea</taxon>
        <taxon>Araneidae</taxon>
        <taxon>Caerostris</taxon>
    </lineage>
</organism>
<evidence type="ECO:0000256" key="1">
    <source>
        <dbReference type="SAM" id="Phobius"/>
    </source>
</evidence>
<comment type="caution">
    <text evidence="2">The sequence shown here is derived from an EMBL/GenBank/DDBJ whole genome shotgun (WGS) entry which is preliminary data.</text>
</comment>
<proteinExistence type="predicted"/>
<name>A0AAV4W6R5_9ARAC</name>
<accession>A0AAV4W6R5</accession>
<dbReference type="EMBL" id="BPLQ01014245">
    <property type="protein sequence ID" value="GIY78456.1"/>
    <property type="molecule type" value="Genomic_DNA"/>
</dbReference>
<keyword evidence="3" id="KW-1185">Reference proteome</keyword>
<sequence length="112" mass="12933">MNVVKQIGEDCWRDLLLSEMDPDAHLPKYPSNYREGENRENAVSCSSSTSRKIVGADTFLYILQRQHKTCHFFLGPNACLLALTGIILHYWILFFFIPTHDSFKRFSASKSF</sequence>
<evidence type="ECO:0000313" key="2">
    <source>
        <dbReference type="EMBL" id="GIY78456.1"/>
    </source>
</evidence>
<dbReference type="AlphaFoldDB" id="A0AAV4W6R5"/>
<dbReference type="Proteomes" id="UP001054837">
    <property type="component" value="Unassembled WGS sequence"/>
</dbReference>
<reference evidence="2 3" key="1">
    <citation type="submission" date="2021-06" db="EMBL/GenBank/DDBJ databases">
        <title>Caerostris darwini draft genome.</title>
        <authorList>
            <person name="Kono N."/>
            <person name="Arakawa K."/>
        </authorList>
    </citation>
    <scope>NUCLEOTIDE SEQUENCE [LARGE SCALE GENOMIC DNA]</scope>
</reference>
<evidence type="ECO:0000313" key="3">
    <source>
        <dbReference type="Proteomes" id="UP001054837"/>
    </source>
</evidence>
<gene>
    <name evidence="2" type="ORF">CDAR_192581</name>
</gene>